<evidence type="ECO:0000256" key="2">
    <source>
        <dbReference type="ARBA" id="ARBA00022741"/>
    </source>
</evidence>
<evidence type="ECO:0000259" key="4">
    <source>
        <dbReference type="PROSITE" id="PS50893"/>
    </source>
</evidence>
<dbReference type="InterPro" id="IPR003593">
    <property type="entry name" value="AAA+_ATPase"/>
</dbReference>
<keyword evidence="8" id="KW-1185">Reference proteome</keyword>
<name>A0A9X1CB43_9FLAO</name>
<dbReference type="InterPro" id="IPR003439">
    <property type="entry name" value="ABC_transporter-like_ATP-bd"/>
</dbReference>
<dbReference type="PANTHER" id="PTHR42781:SF4">
    <property type="entry name" value="SPERMIDINE_PUTRESCINE IMPORT ATP-BINDING PROTEIN POTA"/>
    <property type="match status" value="1"/>
</dbReference>
<keyword evidence="1" id="KW-0813">Transport</keyword>
<dbReference type="InterPro" id="IPR027417">
    <property type="entry name" value="P-loop_NTPase"/>
</dbReference>
<comment type="caution">
    <text evidence="5">The sequence shown here is derived from an EMBL/GenBank/DDBJ whole genome shotgun (WGS) entry which is preliminary data.</text>
</comment>
<protein>
    <submittedName>
        <fullName evidence="5">ABC-type Fe3+/spermidine/putrescine transport system ATPase subunit</fullName>
    </submittedName>
</protein>
<dbReference type="EMBL" id="JAGGJQ010000001">
    <property type="protein sequence ID" value="MBP1838744.1"/>
    <property type="molecule type" value="Genomic_DNA"/>
</dbReference>
<evidence type="ECO:0000313" key="8">
    <source>
        <dbReference type="Proteomes" id="UP001231587"/>
    </source>
</evidence>
<keyword evidence="2" id="KW-0547">Nucleotide-binding</keyword>
<dbReference type="InterPro" id="IPR050093">
    <property type="entry name" value="ABC_SmlMolc_Importer"/>
</dbReference>
<evidence type="ECO:0000313" key="5">
    <source>
        <dbReference type="EMBL" id="MBP1838744.1"/>
    </source>
</evidence>
<dbReference type="Gene3D" id="3.40.50.300">
    <property type="entry name" value="P-loop containing nucleotide triphosphate hydrolases"/>
    <property type="match status" value="1"/>
</dbReference>
<accession>A0A9X1CB43</accession>
<dbReference type="GO" id="GO:0005524">
    <property type="term" value="F:ATP binding"/>
    <property type="evidence" value="ECO:0007669"/>
    <property type="project" value="UniProtKB-KW"/>
</dbReference>
<keyword evidence="3" id="KW-0067">ATP-binding</keyword>
<dbReference type="OrthoDB" id="9802264at2"/>
<evidence type="ECO:0000256" key="3">
    <source>
        <dbReference type="ARBA" id="ARBA00022840"/>
    </source>
</evidence>
<evidence type="ECO:0000256" key="1">
    <source>
        <dbReference type="ARBA" id="ARBA00022448"/>
    </source>
</evidence>
<evidence type="ECO:0000313" key="6">
    <source>
        <dbReference type="EMBL" id="MDQ0335244.1"/>
    </source>
</evidence>
<dbReference type="PROSITE" id="PS50893">
    <property type="entry name" value="ABC_TRANSPORTER_2"/>
    <property type="match status" value="1"/>
</dbReference>
<dbReference type="PANTHER" id="PTHR42781">
    <property type="entry name" value="SPERMIDINE/PUTRESCINE IMPORT ATP-BINDING PROTEIN POTA"/>
    <property type="match status" value="1"/>
</dbReference>
<dbReference type="EMBL" id="JAUSUU010000004">
    <property type="protein sequence ID" value="MDQ0335244.1"/>
    <property type="molecule type" value="Genomic_DNA"/>
</dbReference>
<proteinExistence type="predicted"/>
<dbReference type="Pfam" id="PF00005">
    <property type="entry name" value="ABC_tran"/>
    <property type="match status" value="1"/>
</dbReference>
<feature type="domain" description="ABC transporter" evidence="4">
    <location>
        <begin position="2"/>
        <end position="234"/>
    </location>
</feature>
<dbReference type="RefSeq" id="WP_057779021.1">
    <property type="nucleotide sequence ID" value="NZ_JAGGJQ010000001.1"/>
</dbReference>
<evidence type="ECO:0000313" key="7">
    <source>
        <dbReference type="Proteomes" id="UP001138672"/>
    </source>
</evidence>
<sequence>MLQVQNISFGYTKKTILDHISFSVAQGEQLSIIGESGSGKSTLLKLLYGTYDLPEGDILWKDQPILGPKYNLVIGYDFMKYVAQEFDLMPFISVKENIGKFLSNFFPEEKERRTTELIELVDLVEFTDVKVKLLSGGQKQRVALARAIARQPEIILLDEPFSHIDNFQKQTLRRNLFKYLKEKNITCVVATHDREDVLPYADQMIVLNDGKIIAYDTPENLYKQPEKPLIASFFDEFNTIKASDLNLETTNASVFVYAHELQFTKEAALEVEIKHNYFRGHLYLIEADFNSESIFFYNNSPLNINQVVNLKLTETAKKRIELQ</sequence>
<reference evidence="5" key="1">
    <citation type="submission" date="2021-03" db="EMBL/GenBank/DDBJ databases">
        <title>Genomic Encyclopedia of Type Strains, Phase IV (KMG-IV): sequencing the most valuable type-strain genomes for metagenomic binning, comparative biology and taxonomic classification.</title>
        <authorList>
            <person name="Goeker M."/>
        </authorList>
    </citation>
    <scope>NUCLEOTIDE SEQUENCE</scope>
    <source>
        <strain evidence="5">DSM 15523</strain>
        <strain evidence="6 8">DSM 16476</strain>
    </source>
</reference>
<dbReference type="Proteomes" id="UP001231587">
    <property type="component" value="Unassembled WGS sequence"/>
</dbReference>
<gene>
    <name evidence="5" type="ORF">J2Z56_000640</name>
    <name evidence="6" type="ORF">J2Z57_001690</name>
</gene>
<dbReference type="Proteomes" id="UP001138672">
    <property type="component" value="Unassembled WGS sequence"/>
</dbReference>
<organism evidence="5 7">
    <name type="scientific">Formosa algae</name>
    <dbReference type="NCBI Taxonomy" id="225843"/>
    <lineage>
        <taxon>Bacteria</taxon>
        <taxon>Pseudomonadati</taxon>
        <taxon>Bacteroidota</taxon>
        <taxon>Flavobacteriia</taxon>
        <taxon>Flavobacteriales</taxon>
        <taxon>Flavobacteriaceae</taxon>
        <taxon>Formosa</taxon>
    </lineage>
</organism>
<dbReference type="SUPFAM" id="SSF52540">
    <property type="entry name" value="P-loop containing nucleoside triphosphate hydrolases"/>
    <property type="match status" value="1"/>
</dbReference>
<dbReference type="AlphaFoldDB" id="A0A9X1CB43"/>
<dbReference type="InterPro" id="IPR017871">
    <property type="entry name" value="ABC_transporter-like_CS"/>
</dbReference>
<dbReference type="PROSITE" id="PS00211">
    <property type="entry name" value="ABC_TRANSPORTER_1"/>
    <property type="match status" value="1"/>
</dbReference>
<dbReference type="SMART" id="SM00382">
    <property type="entry name" value="AAA"/>
    <property type="match status" value="1"/>
</dbReference>
<dbReference type="GO" id="GO:0016887">
    <property type="term" value="F:ATP hydrolysis activity"/>
    <property type="evidence" value="ECO:0007669"/>
    <property type="project" value="InterPro"/>
</dbReference>